<dbReference type="PANTHER" id="PTHR43537">
    <property type="entry name" value="TRANSCRIPTIONAL REGULATOR, GNTR FAMILY"/>
    <property type="match status" value="1"/>
</dbReference>
<name>A0A2U2RJZ3_9MICO</name>
<evidence type="ECO:0000256" key="1">
    <source>
        <dbReference type="ARBA" id="ARBA00023015"/>
    </source>
</evidence>
<dbReference type="OrthoDB" id="8680240at2"/>
<proteinExistence type="predicted"/>
<dbReference type="GO" id="GO:0003700">
    <property type="term" value="F:DNA-binding transcription factor activity"/>
    <property type="evidence" value="ECO:0007669"/>
    <property type="project" value="InterPro"/>
</dbReference>
<dbReference type="RefSeq" id="WP_109275927.1">
    <property type="nucleotide sequence ID" value="NZ_QFKX01000003.1"/>
</dbReference>
<reference evidence="5 6" key="1">
    <citation type="submission" date="2018-05" db="EMBL/GenBank/DDBJ databases">
        <title>Brachybacterium sp. M1HQ-2T, whole genome shotgun sequence.</title>
        <authorList>
            <person name="Tuo L."/>
        </authorList>
    </citation>
    <scope>NUCLEOTIDE SEQUENCE [LARGE SCALE GENOMIC DNA]</scope>
    <source>
        <strain evidence="5 6">M1HQ-2</strain>
    </source>
</reference>
<dbReference type="EMBL" id="QFKX01000003">
    <property type="protein sequence ID" value="PWH06180.1"/>
    <property type="molecule type" value="Genomic_DNA"/>
</dbReference>
<keyword evidence="3" id="KW-0804">Transcription</keyword>
<feature type="domain" description="HTH gntR-type" evidence="4">
    <location>
        <begin position="13"/>
        <end position="80"/>
    </location>
</feature>
<keyword evidence="1" id="KW-0805">Transcription regulation</keyword>
<sequence length="227" mass="24769">MTARSIEGEPTARTKAEQAYLRIEAMIVGEQLPPSSLISESRLMELTGFGRTPVREALQQLARARMVEVLPHRGVLIPAISVEEQLRMLELRRVLEPLAASLAARRADASDRARLSALLEELRGDVQDATAYAETLRQVHETVGRAAHNAYLVDAIAAVQGLSRRFWFAHLRDASSEIARGSALYGQGIAAVLDGDGEGAERALLALNDYLVEFTRATLDEQGRGLG</sequence>
<dbReference type="AlphaFoldDB" id="A0A2U2RJZ3"/>
<dbReference type="Pfam" id="PF07729">
    <property type="entry name" value="FCD"/>
    <property type="match status" value="1"/>
</dbReference>
<evidence type="ECO:0000256" key="2">
    <source>
        <dbReference type="ARBA" id="ARBA00023125"/>
    </source>
</evidence>
<dbReference type="PROSITE" id="PS50949">
    <property type="entry name" value="HTH_GNTR"/>
    <property type="match status" value="1"/>
</dbReference>
<organism evidence="5 6">
    <name type="scientific">Brachybacterium endophyticum</name>
    <dbReference type="NCBI Taxonomy" id="2182385"/>
    <lineage>
        <taxon>Bacteria</taxon>
        <taxon>Bacillati</taxon>
        <taxon>Actinomycetota</taxon>
        <taxon>Actinomycetes</taxon>
        <taxon>Micrococcales</taxon>
        <taxon>Dermabacteraceae</taxon>
        <taxon>Brachybacterium</taxon>
    </lineage>
</organism>
<dbReference type="Proteomes" id="UP000245590">
    <property type="component" value="Unassembled WGS sequence"/>
</dbReference>
<dbReference type="GO" id="GO:0003677">
    <property type="term" value="F:DNA binding"/>
    <property type="evidence" value="ECO:0007669"/>
    <property type="project" value="UniProtKB-KW"/>
</dbReference>
<dbReference type="SUPFAM" id="SSF46785">
    <property type="entry name" value="Winged helix' DNA-binding domain"/>
    <property type="match status" value="1"/>
</dbReference>
<protein>
    <submittedName>
        <fullName evidence="5">GntR family transcriptional regulator</fullName>
    </submittedName>
</protein>
<dbReference type="InterPro" id="IPR000524">
    <property type="entry name" value="Tscrpt_reg_HTH_GntR"/>
</dbReference>
<dbReference type="SUPFAM" id="SSF48008">
    <property type="entry name" value="GntR ligand-binding domain-like"/>
    <property type="match status" value="1"/>
</dbReference>
<evidence type="ECO:0000259" key="4">
    <source>
        <dbReference type="PROSITE" id="PS50949"/>
    </source>
</evidence>
<dbReference type="InterPro" id="IPR036390">
    <property type="entry name" value="WH_DNA-bd_sf"/>
</dbReference>
<dbReference type="SMART" id="SM00895">
    <property type="entry name" value="FCD"/>
    <property type="match status" value="1"/>
</dbReference>
<keyword evidence="6" id="KW-1185">Reference proteome</keyword>
<evidence type="ECO:0000313" key="6">
    <source>
        <dbReference type="Proteomes" id="UP000245590"/>
    </source>
</evidence>
<accession>A0A2U2RJZ3</accession>
<dbReference type="PANTHER" id="PTHR43537:SF24">
    <property type="entry name" value="GLUCONATE OPERON TRANSCRIPTIONAL REPRESSOR"/>
    <property type="match status" value="1"/>
</dbReference>
<dbReference type="SMART" id="SM00345">
    <property type="entry name" value="HTH_GNTR"/>
    <property type="match status" value="1"/>
</dbReference>
<dbReference type="InterPro" id="IPR011711">
    <property type="entry name" value="GntR_C"/>
</dbReference>
<dbReference type="Pfam" id="PF00392">
    <property type="entry name" value="GntR"/>
    <property type="match status" value="1"/>
</dbReference>
<comment type="caution">
    <text evidence="5">The sequence shown here is derived from an EMBL/GenBank/DDBJ whole genome shotgun (WGS) entry which is preliminary data.</text>
</comment>
<keyword evidence="2" id="KW-0238">DNA-binding</keyword>
<evidence type="ECO:0000313" key="5">
    <source>
        <dbReference type="EMBL" id="PWH06180.1"/>
    </source>
</evidence>
<evidence type="ECO:0000256" key="3">
    <source>
        <dbReference type="ARBA" id="ARBA00023163"/>
    </source>
</evidence>
<dbReference type="Gene3D" id="1.20.120.530">
    <property type="entry name" value="GntR ligand-binding domain-like"/>
    <property type="match status" value="1"/>
</dbReference>
<gene>
    <name evidence="5" type="ORF">DEO23_10310</name>
</gene>
<dbReference type="Gene3D" id="1.10.10.10">
    <property type="entry name" value="Winged helix-like DNA-binding domain superfamily/Winged helix DNA-binding domain"/>
    <property type="match status" value="1"/>
</dbReference>
<dbReference type="InterPro" id="IPR008920">
    <property type="entry name" value="TF_FadR/GntR_C"/>
</dbReference>
<dbReference type="InterPro" id="IPR036388">
    <property type="entry name" value="WH-like_DNA-bd_sf"/>
</dbReference>